<feature type="compositionally biased region" description="Basic and acidic residues" evidence="6">
    <location>
        <begin position="214"/>
        <end position="227"/>
    </location>
</feature>
<comment type="subunit">
    <text evidence="5">Binds ribosomal protein uS19.</text>
</comment>
<reference evidence="8 9" key="1">
    <citation type="journal article" date="2009" name="Stand. Genomic Sci.">
        <title>Complete genome sequence of Cryptobacterium curtum type strain (12-3).</title>
        <authorList>
            <person name="Mavrommatis K."/>
            <person name="Pukall R."/>
            <person name="Rohde C."/>
            <person name="Chen F."/>
            <person name="Sims D."/>
            <person name="Brettin T."/>
            <person name="Kuske C."/>
            <person name="Detter J.C."/>
            <person name="Han C."/>
            <person name="Lapidus A."/>
            <person name="Copeland A."/>
            <person name="Glavina Del Rio T."/>
            <person name="Nolan M."/>
            <person name="Lucas S."/>
            <person name="Tice H."/>
            <person name="Cheng J.F."/>
            <person name="Bruce D."/>
            <person name="Goodwin L."/>
            <person name="Pitluck S."/>
            <person name="Ovchinnikova G."/>
            <person name="Pati A."/>
            <person name="Ivanova N."/>
            <person name="Chen A."/>
            <person name="Palaniappan K."/>
            <person name="Chain P."/>
            <person name="D'haeseleer P."/>
            <person name="Goker M."/>
            <person name="Bristow J."/>
            <person name="Eisen J.A."/>
            <person name="Markowitz V."/>
            <person name="Hugenholtz P."/>
            <person name="Rohde M."/>
            <person name="Klenk H.P."/>
            <person name="Kyrpides N.C."/>
        </authorList>
    </citation>
    <scope>NUCLEOTIDE SEQUENCE [LARGE SCALE GENOMIC DNA]</scope>
    <source>
        <strain evidence="9">ATCC 700683 / DSM 15641 / 12-3</strain>
    </source>
</reference>
<dbReference type="KEGG" id="ccu:Ccur_00330"/>
<dbReference type="InterPro" id="IPR056792">
    <property type="entry name" value="PRC_RimM"/>
</dbReference>
<keyword evidence="9" id="KW-1185">Reference proteome</keyword>
<dbReference type="Gene3D" id="2.40.30.60">
    <property type="entry name" value="RimM"/>
    <property type="match status" value="1"/>
</dbReference>
<evidence type="ECO:0000256" key="4">
    <source>
        <dbReference type="ARBA" id="ARBA00023186"/>
    </source>
</evidence>
<dbReference type="InterPro" id="IPR011961">
    <property type="entry name" value="RimM"/>
</dbReference>
<name>C7MLG0_CRYCD</name>
<feature type="domain" description="Ribosome maturation factor RimM PRC barrel" evidence="7">
    <location>
        <begin position="106"/>
        <end position="172"/>
    </location>
</feature>
<dbReference type="AlphaFoldDB" id="C7MLG0"/>
<dbReference type="GO" id="GO:0006364">
    <property type="term" value="P:rRNA processing"/>
    <property type="evidence" value="ECO:0007669"/>
    <property type="project" value="UniProtKB-UniRule"/>
</dbReference>
<evidence type="ECO:0000256" key="2">
    <source>
        <dbReference type="ARBA" id="ARBA00022517"/>
    </source>
</evidence>
<dbReference type="Proteomes" id="UP000000954">
    <property type="component" value="Chromosome"/>
</dbReference>
<dbReference type="eggNOG" id="COG0806">
    <property type="taxonomic scope" value="Bacteria"/>
</dbReference>
<dbReference type="GO" id="GO:0043022">
    <property type="term" value="F:ribosome binding"/>
    <property type="evidence" value="ECO:0007669"/>
    <property type="project" value="InterPro"/>
</dbReference>
<evidence type="ECO:0000313" key="9">
    <source>
        <dbReference type="Proteomes" id="UP000000954"/>
    </source>
</evidence>
<comment type="function">
    <text evidence="5">An accessory protein needed during the final step in the assembly of 30S ribosomal subunit, possibly for assembly of the head region. Essential for efficient processing of 16S rRNA. May be needed both before and after RbfA during the maturation of 16S rRNA. It has affinity for free ribosomal 30S subunits but not for 70S ribosomes.</text>
</comment>
<dbReference type="GO" id="GO:0042274">
    <property type="term" value="P:ribosomal small subunit biogenesis"/>
    <property type="evidence" value="ECO:0007669"/>
    <property type="project" value="UniProtKB-UniRule"/>
</dbReference>
<comment type="subcellular location">
    <subcellularLocation>
        <location evidence="5">Cytoplasm</location>
    </subcellularLocation>
</comment>
<organism evidence="8 9">
    <name type="scientific">Cryptobacterium curtum (strain ATCC 700683 / DSM 15641 / CCUG 43107 / 12-3)</name>
    <dbReference type="NCBI Taxonomy" id="469378"/>
    <lineage>
        <taxon>Bacteria</taxon>
        <taxon>Bacillati</taxon>
        <taxon>Actinomycetota</taxon>
        <taxon>Coriobacteriia</taxon>
        <taxon>Eggerthellales</taxon>
        <taxon>Eggerthellaceae</taxon>
        <taxon>Cryptobacterium</taxon>
    </lineage>
</organism>
<keyword evidence="4 5" id="KW-0143">Chaperone</keyword>
<sequence>MSAWVKAACIIKTKHLQGELVVRKVDRFPFLLSEGMQVYFVPPTLCGPREGHVVSVSPAREGEWTVSFDTVDDIASAEELVGSWCLIAKSDVPEPSEGALPLLCEGWRVVDTKRGELGALSAIIEQPAQSLLSVEGSVEGRLGEILIPAVDEFICQIDTADRCITVQLPEGLLDLAAENAVVSNKDASAITGDKATDRAGSHTGVNKMQGCKSAGKEGSIDAHKQDDNSLQGGA</sequence>
<dbReference type="EMBL" id="CP001682">
    <property type="protein sequence ID" value="ACU93766.1"/>
    <property type="molecule type" value="Genomic_DNA"/>
</dbReference>
<dbReference type="Gene3D" id="2.30.30.240">
    <property type="entry name" value="PRC-barrel domain"/>
    <property type="match status" value="1"/>
</dbReference>
<keyword evidence="1 5" id="KW-0963">Cytoplasm</keyword>
<dbReference type="PANTHER" id="PTHR33692">
    <property type="entry name" value="RIBOSOME MATURATION FACTOR RIMM"/>
    <property type="match status" value="1"/>
</dbReference>
<dbReference type="PANTHER" id="PTHR33692:SF1">
    <property type="entry name" value="RIBOSOME MATURATION FACTOR RIMM"/>
    <property type="match status" value="1"/>
</dbReference>
<evidence type="ECO:0000256" key="6">
    <source>
        <dbReference type="SAM" id="MobiDB-lite"/>
    </source>
</evidence>
<dbReference type="RefSeq" id="WP_012802455.1">
    <property type="nucleotide sequence ID" value="NC_013170.1"/>
</dbReference>
<keyword evidence="2 5" id="KW-0690">Ribosome biogenesis</keyword>
<dbReference type="GO" id="GO:0005737">
    <property type="term" value="C:cytoplasm"/>
    <property type="evidence" value="ECO:0007669"/>
    <property type="project" value="UniProtKB-SubCell"/>
</dbReference>
<evidence type="ECO:0000256" key="3">
    <source>
        <dbReference type="ARBA" id="ARBA00022552"/>
    </source>
</evidence>
<dbReference type="SUPFAM" id="SSF50346">
    <property type="entry name" value="PRC-barrel domain"/>
    <property type="match status" value="1"/>
</dbReference>
<dbReference type="HOGENOM" id="CLU_077636_4_0_11"/>
<feature type="region of interest" description="Disordered" evidence="6">
    <location>
        <begin position="193"/>
        <end position="234"/>
    </location>
</feature>
<evidence type="ECO:0000313" key="8">
    <source>
        <dbReference type="EMBL" id="ACU93766.1"/>
    </source>
</evidence>
<dbReference type="InterPro" id="IPR036976">
    <property type="entry name" value="RimM_N_sf"/>
</dbReference>
<dbReference type="GO" id="GO:0005840">
    <property type="term" value="C:ribosome"/>
    <property type="evidence" value="ECO:0007669"/>
    <property type="project" value="InterPro"/>
</dbReference>
<protein>
    <recommendedName>
        <fullName evidence="5">Ribosome maturation factor RimM</fullName>
    </recommendedName>
</protein>
<dbReference type="Pfam" id="PF24986">
    <property type="entry name" value="PRC_RimM"/>
    <property type="match status" value="1"/>
</dbReference>
<dbReference type="InterPro" id="IPR011033">
    <property type="entry name" value="PRC_barrel-like_sf"/>
</dbReference>
<evidence type="ECO:0000259" key="7">
    <source>
        <dbReference type="Pfam" id="PF24986"/>
    </source>
</evidence>
<gene>
    <name evidence="5" type="primary">rimM</name>
    <name evidence="8" type="ordered locus">Ccur_00330</name>
</gene>
<dbReference type="HAMAP" id="MF_00014">
    <property type="entry name" value="Ribosome_mat_RimM"/>
    <property type="match status" value="1"/>
</dbReference>
<keyword evidence="3 5" id="KW-0698">rRNA processing</keyword>
<evidence type="ECO:0000256" key="1">
    <source>
        <dbReference type="ARBA" id="ARBA00022490"/>
    </source>
</evidence>
<comment type="domain">
    <text evidence="5">The PRC barrel domain binds ribosomal protein uS19.</text>
</comment>
<dbReference type="STRING" id="469378.Ccur_00330"/>
<proteinExistence type="inferred from homology"/>
<evidence type="ECO:0000256" key="5">
    <source>
        <dbReference type="HAMAP-Rule" id="MF_00014"/>
    </source>
</evidence>
<comment type="similarity">
    <text evidence="5">Belongs to the RimM family.</text>
</comment>
<accession>C7MLG0</accession>